<dbReference type="Pfam" id="PF01569">
    <property type="entry name" value="PAP2"/>
    <property type="match status" value="1"/>
</dbReference>
<evidence type="ECO:0000256" key="3">
    <source>
        <dbReference type="ARBA" id="ARBA00022692"/>
    </source>
</evidence>
<keyword evidence="3 7" id="KW-0812">Transmembrane</keyword>
<dbReference type="CDD" id="cd03392">
    <property type="entry name" value="PAP2_like_2"/>
    <property type="match status" value="1"/>
</dbReference>
<proteinExistence type="predicted"/>
<keyword evidence="4" id="KW-0378">Hydrolase</keyword>
<feature type="transmembrane region" description="Helical" evidence="7">
    <location>
        <begin position="121"/>
        <end position="144"/>
    </location>
</feature>
<keyword evidence="5 7" id="KW-1133">Transmembrane helix</keyword>
<keyword evidence="6 7" id="KW-0472">Membrane</keyword>
<dbReference type="InterPro" id="IPR036938">
    <property type="entry name" value="PAP2/HPO_sf"/>
</dbReference>
<dbReference type="PANTHER" id="PTHR14969">
    <property type="entry name" value="SPHINGOSINE-1-PHOSPHATE PHOSPHOHYDROLASE"/>
    <property type="match status" value="1"/>
</dbReference>
<protein>
    <submittedName>
        <fullName evidence="9">Phosphatase PAP2 family protein</fullName>
    </submittedName>
</protein>
<evidence type="ECO:0000256" key="4">
    <source>
        <dbReference type="ARBA" id="ARBA00022801"/>
    </source>
</evidence>
<evidence type="ECO:0000256" key="1">
    <source>
        <dbReference type="ARBA" id="ARBA00004651"/>
    </source>
</evidence>
<dbReference type="GO" id="GO:0016787">
    <property type="term" value="F:hydrolase activity"/>
    <property type="evidence" value="ECO:0007669"/>
    <property type="project" value="UniProtKB-KW"/>
</dbReference>
<evidence type="ECO:0000313" key="9">
    <source>
        <dbReference type="EMBL" id="HJC65260.1"/>
    </source>
</evidence>
<dbReference type="SUPFAM" id="SSF48317">
    <property type="entry name" value="Acid phosphatase/Vanadium-dependent haloperoxidase"/>
    <property type="match status" value="1"/>
</dbReference>
<dbReference type="Gene3D" id="1.20.144.10">
    <property type="entry name" value="Phosphatidic acid phosphatase type 2/haloperoxidase"/>
    <property type="match status" value="1"/>
</dbReference>
<dbReference type="GO" id="GO:0005886">
    <property type="term" value="C:plasma membrane"/>
    <property type="evidence" value="ECO:0007669"/>
    <property type="project" value="UniProtKB-SubCell"/>
</dbReference>
<feature type="transmembrane region" description="Helical" evidence="7">
    <location>
        <begin position="95"/>
        <end position="114"/>
    </location>
</feature>
<evidence type="ECO:0000256" key="7">
    <source>
        <dbReference type="SAM" id="Phobius"/>
    </source>
</evidence>
<reference evidence="9" key="1">
    <citation type="journal article" date="2021" name="PeerJ">
        <title>Extensive microbial diversity within the chicken gut microbiome revealed by metagenomics and culture.</title>
        <authorList>
            <person name="Gilroy R."/>
            <person name="Ravi A."/>
            <person name="Getino M."/>
            <person name="Pursley I."/>
            <person name="Horton D.L."/>
            <person name="Alikhan N.F."/>
            <person name="Baker D."/>
            <person name="Gharbi K."/>
            <person name="Hall N."/>
            <person name="Watson M."/>
            <person name="Adriaenssens E.M."/>
            <person name="Foster-Nyarko E."/>
            <person name="Jarju S."/>
            <person name="Secka A."/>
            <person name="Antonio M."/>
            <person name="Oren A."/>
            <person name="Chaudhuri R.R."/>
            <person name="La Ragione R."/>
            <person name="Hildebrand F."/>
            <person name="Pallen M.J."/>
        </authorList>
    </citation>
    <scope>NUCLEOTIDE SEQUENCE</scope>
    <source>
        <strain evidence="9">CHK198-12963</strain>
    </source>
</reference>
<evidence type="ECO:0000313" key="10">
    <source>
        <dbReference type="Proteomes" id="UP000823863"/>
    </source>
</evidence>
<comment type="caution">
    <text evidence="9">The sequence shown here is derived from an EMBL/GenBank/DDBJ whole genome shotgun (WGS) entry which is preliminary data.</text>
</comment>
<evidence type="ECO:0000256" key="2">
    <source>
        <dbReference type="ARBA" id="ARBA00022475"/>
    </source>
</evidence>
<keyword evidence="2" id="KW-1003">Cell membrane</keyword>
<dbReference type="Proteomes" id="UP000823863">
    <property type="component" value="Unassembled WGS sequence"/>
</dbReference>
<reference evidence="9" key="2">
    <citation type="submission" date="2021-04" db="EMBL/GenBank/DDBJ databases">
        <authorList>
            <person name="Gilroy R."/>
        </authorList>
    </citation>
    <scope>NUCLEOTIDE SEQUENCE</scope>
    <source>
        <strain evidence="9">CHK198-12963</strain>
    </source>
</reference>
<dbReference type="SMART" id="SM00014">
    <property type="entry name" value="acidPPc"/>
    <property type="match status" value="1"/>
</dbReference>
<feature type="transmembrane region" description="Helical" evidence="7">
    <location>
        <begin position="150"/>
        <end position="168"/>
    </location>
</feature>
<feature type="transmembrane region" description="Helical" evidence="7">
    <location>
        <begin position="51"/>
        <end position="73"/>
    </location>
</feature>
<accession>A0A9D2TCC2</accession>
<evidence type="ECO:0000256" key="5">
    <source>
        <dbReference type="ARBA" id="ARBA00022989"/>
    </source>
</evidence>
<organism evidence="9 10">
    <name type="scientific">Candidatus Enterocloster excrementigallinarum</name>
    <dbReference type="NCBI Taxonomy" id="2838558"/>
    <lineage>
        <taxon>Bacteria</taxon>
        <taxon>Bacillati</taxon>
        <taxon>Bacillota</taxon>
        <taxon>Clostridia</taxon>
        <taxon>Lachnospirales</taxon>
        <taxon>Lachnospiraceae</taxon>
        <taxon>Enterocloster</taxon>
    </lineage>
</organism>
<evidence type="ECO:0000256" key="6">
    <source>
        <dbReference type="ARBA" id="ARBA00023136"/>
    </source>
</evidence>
<dbReference type="AlphaFoldDB" id="A0A9D2TCC2"/>
<gene>
    <name evidence="9" type="ORF">H9931_00870</name>
</gene>
<dbReference type="InterPro" id="IPR000326">
    <property type="entry name" value="PAP2/HPO"/>
</dbReference>
<evidence type="ECO:0000259" key="8">
    <source>
        <dbReference type="SMART" id="SM00014"/>
    </source>
</evidence>
<feature type="transmembrane region" description="Helical" evidence="7">
    <location>
        <begin position="20"/>
        <end position="44"/>
    </location>
</feature>
<name>A0A9D2TCC2_9FIRM</name>
<dbReference type="PANTHER" id="PTHR14969:SF62">
    <property type="entry name" value="DECAPRENYLPHOSPHORYL-5-PHOSPHORIBOSE PHOSPHATASE RV3807C-RELATED"/>
    <property type="match status" value="1"/>
</dbReference>
<comment type="subcellular location">
    <subcellularLocation>
        <location evidence="1">Cell membrane</location>
        <topology evidence="1">Multi-pass membrane protein</topology>
    </subcellularLocation>
</comment>
<feature type="domain" description="Phosphatidic acid phosphatase type 2/haloperoxidase" evidence="8">
    <location>
        <begin position="50"/>
        <end position="165"/>
    </location>
</feature>
<dbReference type="EMBL" id="DWWB01000003">
    <property type="protein sequence ID" value="HJC65260.1"/>
    <property type="molecule type" value="Genomic_DNA"/>
</dbReference>
<sequence>MEFALLRGIQELHNPWLDQVMQAITWLGNGGWFWCALAVLFLAFRRTRRTGLSMLASLGLGALIGLVILKPLIGRERPCWIDPSVRLLIPVPQDFSFPSGHTSSSFAAAVTILLNRKKGKVPVLGLAALVLAVLIGFSRMYLYVHFPTDVLAGALLGTGSALAVNRILRRMERWGKFPLHL</sequence>